<dbReference type="EMBL" id="MHTJ01000004">
    <property type="protein sequence ID" value="OHA58230.1"/>
    <property type="molecule type" value="Genomic_DNA"/>
</dbReference>
<name>A0A1G2QCD7_9BACT</name>
<dbReference type="Proteomes" id="UP000177043">
    <property type="component" value="Unassembled WGS sequence"/>
</dbReference>
<accession>A0A1G2QCD7</accession>
<dbReference type="AlphaFoldDB" id="A0A1G2QCD7"/>
<comment type="caution">
    <text evidence="1">The sequence shown here is derived from an EMBL/GenBank/DDBJ whole genome shotgun (WGS) entry which is preliminary data.</text>
</comment>
<evidence type="ECO:0000313" key="2">
    <source>
        <dbReference type="Proteomes" id="UP000177043"/>
    </source>
</evidence>
<gene>
    <name evidence="1" type="ORF">A2571_03155</name>
</gene>
<reference evidence="1 2" key="1">
    <citation type="journal article" date="2016" name="Nat. Commun.">
        <title>Thousands of microbial genomes shed light on interconnected biogeochemical processes in an aquifer system.</title>
        <authorList>
            <person name="Anantharaman K."/>
            <person name="Brown C.T."/>
            <person name="Hug L.A."/>
            <person name="Sharon I."/>
            <person name="Castelle C.J."/>
            <person name="Probst A.J."/>
            <person name="Thomas B.C."/>
            <person name="Singh A."/>
            <person name="Wilkins M.J."/>
            <person name="Karaoz U."/>
            <person name="Brodie E.L."/>
            <person name="Williams K.H."/>
            <person name="Hubbard S.S."/>
            <person name="Banfield J.F."/>
        </authorList>
    </citation>
    <scope>NUCLEOTIDE SEQUENCE [LARGE SCALE GENOMIC DNA]</scope>
</reference>
<organism evidence="1 2">
    <name type="scientific">Candidatus Vogelbacteria bacterium RIFOXYD1_FULL_44_32</name>
    <dbReference type="NCBI Taxonomy" id="1802438"/>
    <lineage>
        <taxon>Bacteria</taxon>
        <taxon>Candidatus Vogeliibacteriota</taxon>
    </lineage>
</organism>
<protein>
    <submittedName>
        <fullName evidence="1">Uncharacterized protein</fullName>
    </submittedName>
</protein>
<proteinExistence type="predicted"/>
<evidence type="ECO:0000313" key="1">
    <source>
        <dbReference type="EMBL" id="OHA58230.1"/>
    </source>
</evidence>
<sequence length="118" mass="13495">MEKIPTNEMNNGEGGIEKVETKVEKADLIKALAEKGLSDPETQEMLTRWTEEQEKYVESQPRPDAEIKFNIDRADLYIALNDVTGALECLEDARVQASQESRDDLYNQICDKMDEIEK</sequence>
<dbReference type="STRING" id="1802438.A2571_03155"/>